<evidence type="ECO:0000256" key="11">
    <source>
        <dbReference type="ARBA" id="ARBA00023136"/>
    </source>
</evidence>
<keyword evidence="12" id="KW-0675">Receptor</keyword>
<dbReference type="GO" id="GO:0042742">
    <property type="term" value="P:defense response to bacterium"/>
    <property type="evidence" value="ECO:0007669"/>
    <property type="project" value="TreeGrafter"/>
</dbReference>
<keyword evidence="13" id="KW-0325">Glycoprotein</keyword>
<dbReference type="FunFam" id="1.10.510.10:FF:001019">
    <property type="entry name" value="G-type lectin S-receptor-like serine/threonine-protein kinase B120"/>
    <property type="match status" value="1"/>
</dbReference>
<dbReference type="GO" id="GO:0004674">
    <property type="term" value="F:protein serine/threonine kinase activity"/>
    <property type="evidence" value="ECO:0007669"/>
    <property type="project" value="UniProtKB-KW"/>
</dbReference>
<dbReference type="EMBL" id="QGKW02001988">
    <property type="protein sequence ID" value="KAF2550684.1"/>
    <property type="molecule type" value="Genomic_DNA"/>
</dbReference>
<dbReference type="AlphaFoldDB" id="A0A8S9H1E1"/>
<dbReference type="InterPro" id="IPR038408">
    <property type="entry name" value="GNK2_sf"/>
</dbReference>
<comment type="subcellular location">
    <subcellularLocation>
        <location evidence="1">Membrane</location>
        <topology evidence="1">Single-pass membrane protein</topology>
    </subcellularLocation>
</comment>
<feature type="domain" description="Protein kinase" evidence="17">
    <location>
        <begin position="109"/>
        <end position="260"/>
    </location>
</feature>
<evidence type="ECO:0000256" key="2">
    <source>
        <dbReference type="ARBA" id="ARBA00022527"/>
    </source>
</evidence>
<evidence type="ECO:0000256" key="13">
    <source>
        <dbReference type="ARBA" id="ARBA00023180"/>
    </source>
</evidence>
<dbReference type="InterPro" id="IPR011009">
    <property type="entry name" value="Kinase-like_dom_sf"/>
</dbReference>
<evidence type="ECO:0000256" key="8">
    <source>
        <dbReference type="ARBA" id="ARBA00022777"/>
    </source>
</evidence>
<evidence type="ECO:0000256" key="10">
    <source>
        <dbReference type="ARBA" id="ARBA00022989"/>
    </source>
</evidence>
<dbReference type="InterPro" id="IPR008271">
    <property type="entry name" value="Ser/Thr_kinase_AS"/>
</dbReference>
<dbReference type="InterPro" id="IPR000719">
    <property type="entry name" value="Prot_kinase_dom"/>
</dbReference>
<dbReference type="PROSITE" id="PS00108">
    <property type="entry name" value="PROTEIN_KINASE_ST"/>
    <property type="match status" value="1"/>
</dbReference>
<evidence type="ECO:0000259" key="18">
    <source>
        <dbReference type="PROSITE" id="PS51473"/>
    </source>
</evidence>
<evidence type="ECO:0000256" key="12">
    <source>
        <dbReference type="ARBA" id="ARBA00023170"/>
    </source>
</evidence>
<feature type="domain" description="Gnk2-homologous" evidence="18">
    <location>
        <begin position="1"/>
        <end position="49"/>
    </location>
</feature>
<reference evidence="19" key="1">
    <citation type="submission" date="2019-12" db="EMBL/GenBank/DDBJ databases">
        <title>Genome sequencing and annotation of Brassica cretica.</title>
        <authorList>
            <person name="Studholme D.J."/>
            <person name="Sarris P.F."/>
        </authorList>
    </citation>
    <scope>NUCLEOTIDE SEQUENCE</scope>
    <source>
        <strain evidence="19">PFS-001/15</strain>
        <tissue evidence="19">Leaf</tissue>
    </source>
</reference>
<keyword evidence="3" id="KW-0808">Transferase</keyword>
<evidence type="ECO:0000256" key="4">
    <source>
        <dbReference type="ARBA" id="ARBA00022692"/>
    </source>
</evidence>
<keyword evidence="7 14" id="KW-0547">Nucleotide-binding</keyword>
<keyword evidence="8" id="KW-0418">Kinase</keyword>
<dbReference type="PANTHER" id="PTHR27002">
    <property type="entry name" value="RECEPTOR-LIKE SERINE/THREONINE-PROTEIN KINASE SD1-8"/>
    <property type="match status" value="1"/>
</dbReference>
<feature type="region of interest" description="Disordered" evidence="16">
    <location>
        <begin position="62"/>
        <end position="83"/>
    </location>
</feature>
<dbReference type="PANTHER" id="PTHR27002:SF1064">
    <property type="entry name" value="CYSTEINE-RICH RECEPTOR-LIKE PROTEIN KINASE 14-RELATED"/>
    <property type="match status" value="1"/>
</dbReference>
<feature type="compositionally biased region" description="Pro residues" evidence="16">
    <location>
        <begin position="67"/>
        <end position="76"/>
    </location>
</feature>
<keyword evidence="4" id="KW-0812">Transmembrane</keyword>
<evidence type="ECO:0000256" key="3">
    <source>
        <dbReference type="ARBA" id="ARBA00022679"/>
    </source>
</evidence>
<comment type="caution">
    <text evidence="19">The sequence shown here is derived from an EMBL/GenBank/DDBJ whole genome shotgun (WGS) entry which is preliminary data.</text>
</comment>
<dbReference type="InterPro" id="IPR002902">
    <property type="entry name" value="GNK2"/>
</dbReference>
<dbReference type="PROSITE" id="PS00107">
    <property type="entry name" value="PROTEIN_KINASE_ATP"/>
    <property type="match status" value="1"/>
</dbReference>
<dbReference type="CDD" id="cd23509">
    <property type="entry name" value="Gnk2-like"/>
    <property type="match status" value="1"/>
</dbReference>
<dbReference type="Pfam" id="PF00069">
    <property type="entry name" value="Pkinase"/>
    <property type="match status" value="1"/>
</dbReference>
<dbReference type="Gene3D" id="3.30.200.20">
    <property type="entry name" value="Phosphorylase Kinase, domain 1"/>
    <property type="match status" value="1"/>
</dbReference>
<evidence type="ECO:0000256" key="1">
    <source>
        <dbReference type="ARBA" id="ARBA00004167"/>
    </source>
</evidence>
<dbReference type="SUPFAM" id="SSF56112">
    <property type="entry name" value="Protein kinase-like (PK-like)"/>
    <property type="match status" value="1"/>
</dbReference>
<proteinExistence type="inferred from homology"/>
<evidence type="ECO:0000256" key="9">
    <source>
        <dbReference type="ARBA" id="ARBA00022840"/>
    </source>
</evidence>
<dbReference type="Pfam" id="PF01657">
    <property type="entry name" value="Stress-antifung"/>
    <property type="match status" value="1"/>
</dbReference>
<evidence type="ECO:0000259" key="17">
    <source>
        <dbReference type="PROSITE" id="PS50011"/>
    </source>
</evidence>
<evidence type="ECO:0008006" key="21">
    <source>
        <dbReference type="Google" id="ProtNLM"/>
    </source>
</evidence>
<dbReference type="PROSITE" id="PS50011">
    <property type="entry name" value="PROTEIN_KINASE_DOM"/>
    <property type="match status" value="1"/>
</dbReference>
<keyword evidence="9 14" id="KW-0067">ATP-binding</keyword>
<dbReference type="SMART" id="SM00220">
    <property type="entry name" value="S_TKc"/>
    <property type="match status" value="1"/>
</dbReference>
<organism evidence="19 20">
    <name type="scientific">Brassica cretica</name>
    <name type="common">Mustard</name>
    <dbReference type="NCBI Taxonomy" id="69181"/>
    <lineage>
        <taxon>Eukaryota</taxon>
        <taxon>Viridiplantae</taxon>
        <taxon>Streptophyta</taxon>
        <taxon>Embryophyta</taxon>
        <taxon>Tracheophyta</taxon>
        <taxon>Spermatophyta</taxon>
        <taxon>Magnoliopsida</taxon>
        <taxon>eudicotyledons</taxon>
        <taxon>Gunneridae</taxon>
        <taxon>Pentapetalae</taxon>
        <taxon>rosids</taxon>
        <taxon>malvids</taxon>
        <taxon>Brassicales</taxon>
        <taxon>Brassicaceae</taxon>
        <taxon>Brassiceae</taxon>
        <taxon>Brassica</taxon>
    </lineage>
</organism>
<keyword evidence="6" id="KW-0677">Repeat</keyword>
<sequence length="260" mass="28978">MQCTPDLSKADCNLCLQESVNFYQQFFLGQEGGIIMRLSCFLRTELYPFFGAFQDIVARSPLSQPVSKPPTPPTPPLANRSNVTKSTGITSVHSLQFDFKTIDAATDKFAMSNKLGQGGFGQVNKGMLPNGTEIAVKRLSKTSSQGAQEFKNEVVVVAKLQHRNLVYEFVANKSLDYFLFDPTKKRQLDWKKRYNIIGGITRGIIYLHQDSRLTIIHRDLKASNILLDADMNPKIADFGMARIFGMDQSGANTSRIVGTQ</sequence>
<evidence type="ECO:0000256" key="14">
    <source>
        <dbReference type="PROSITE-ProRule" id="PRU10141"/>
    </source>
</evidence>
<evidence type="ECO:0000256" key="16">
    <source>
        <dbReference type="SAM" id="MobiDB-lite"/>
    </source>
</evidence>
<evidence type="ECO:0000256" key="5">
    <source>
        <dbReference type="ARBA" id="ARBA00022729"/>
    </source>
</evidence>
<protein>
    <recommendedName>
        <fullName evidence="21">Protein kinase domain-containing protein</fullName>
    </recommendedName>
</protein>
<evidence type="ECO:0000256" key="7">
    <source>
        <dbReference type="ARBA" id="ARBA00022741"/>
    </source>
</evidence>
<dbReference type="PROSITE" id="PS51473">
    <property type="entry name" value="GNK2"/>
    <property type="match status" value="1"/>
</dbReference>
<accession>A0A8S9H1E1</accession>
<keyword evidence="5" id="KW-0732">Signal</keyword>
<feature type="binding site" evidence="14">
    <location>
        <position position="137"/>
    </location>
    <ligand>
        <name>ATP</name>
        <dbReference type="ChEBI" id="CHEBI:30616"/>
    </ligand>
</feature>
<evidence type="ECO:0000313" key="19">
    <source>
        <dbReference type="EMBL" id="KAF2550684.1"/>
    </source>
</evidence>
<evidence type="ECO:0000256" key="6">
    <source>
        <dbReference type="ARBA" id="ARBA00022737"/>
    </source>
</evidence>
<evidence type="ECO:0000313" key="20">
    <source>
        <dbReference type="Proteomes" id="UP000712281"/>
    </source>
</evidence>
<dbReference type="InterPro" id="IPR017441">
    <property type="entry name" value="Protein_kinase_ATP_BS"/>
</dbReference>
<keyword evidence="2 15" id="KW-0723">Serine/threonine-protein kinase</keyword>
<dbReference type="Gene3D" id="1.10.510.10">
    <property type="entry name" value="Transferase(Phosphotransferase) domain 1"/>
    <property type="match status" value="1"/>
</dbReference>
<gene>
    <name evidence="19" type="ORF">F2Q68_00037312</name>
</gene>
<comment type="similarity">
    <text evidence="15">Belongs to the protein kinase superfamily.</text>
</comment>
<dbReference type="GO" id="GO:0005524">
    <property type="term" value="F:ATP binding"/>
    <property type="evidence" value="ECO:0007669"/>
    <property type="project" value="UniProtKB-UniRule"/>
</dbReference>
<dbReference type="Proteomes" id="UP000712281">
    <property type="component" value="Unassembled WGS sequence"/>
</dbReference>
<keyword evidence="10" id="KW-1133">Transmembrane helix</keyword>
<dbReference type="GO" id="GO:0005886">
    <property type="term" value="C:plasma membrane"/>
    <property type="evidence" value="ECO:0007669"/>
    <property type="project" value="TreeGrafter"/>
</dbReference>
<keyword evidence="11" id="KW-0472">Membrane</keyword>
<name>A0A8S9H1E1_BRACR</name>
<evidence type="ECO:0000256" key="15">
    <source>
        <dbReference type="RuleBase" id="RU000304"/>
    </source>
</evidence>
<dbReference type="Gene3D" id="3.30.430.20">
    <property type="entry name" value="Gnk2 domain, C-X8-C-X2-C motif"/>
    <property type="match status" value="1"/>
</dbReference>